<evidence type="ECO:0000256" key="3">
    <source>
        <dbReference type="ARBA" id="ARBA00023004"/>
    </source>
</evidence>
<evidence type="ECO:0000256" key="1">
    <source>
        <dbReference type="ARBA" id="ARBA00022617"/>
    </source>
</evidence>
<keyword evidence="3" id="KW-0408">Iron</keyword>
<dbReference type="AlphaFoldDB" id="A0A952FJ97"/>
<feature type="non-terminal residue" evidence="5">
    <location>
        <position position="1"/>
    </location>
</feature>
<evidence type="ECO:0000256" key="2">
    <source>
        <dbReference type="ARBA" id="ARBA00022723"/>
    </source>
</evidence>
<sequence length="46" mass="4850">ALPMTRGALAAWIADPQAIKPGSNMPRVSLDADELNALVAYLEGLK</sequence>
<dbReference type="EMBL" id="JAEKLZ010000037">
    <property type="protein sequence ID" value="MBW8723719.1"/>
    <property type="molecule type" value="Genomic_DNA"/>
</dbReference>
<organism evidence="5 6">
    <name type="scientific">Inquilinus limosus</name>
    <dbReference type="NCBI Taxonomy" id="171674"/>
    <lineage>
        <taxon>Bacteria</taxon>
        <taxon>Pseudomonadati</taxon>
        <taxon>Pseudomonadota</taxon>
        <taxon>Alphaproteobacteria</taxon>
        <taxon>Rhodospirillales</taxon>
        <taxon>Rhodospirillaceae</taxon>
        <taxon>Inquilinus</taxon>
    </lineage>
</organism>
<gene>
    <name evidence="5" type="ORF">JF625_00995</name>
</gene>
<dbReference type="InterPro" id="IPR009056">
    <property type="entry name" value="Cyt_c-like_dom"/>
</dbReference>
<dbReference type="SUPFAM" id="SSF46626">
    <property type="entry name" value="Cytochrome c"/>
    <property type="match status" value="1"/>
</dbReference>
<accession>A0A952FJ97</accession>
<protein>
    <submittedName>
        <fullName evidence="5">Cytochrome c oxidase subunit II</fullName>
    </submittedName>
</protein>
<dbReference type="Proteomes" id="UP000700706">
    <property type="component" value="Unassembled WGS sequence"/>
</dbReference>
<name>A0A952FJ97_9PROT</name>
<dbReference type="GO" id="GO:0009055">
    <property type="term" value="F:electron transfer activity"/>
    <property type="evidence" value="ECO:0007669"/>
    <property type="project" value="InterPro"/>
</dbReference>
<dbReference type="Gene3D" id="1.10.760.10">
    <property type="entry name" value="Cytochrome c-like domain"/>
    <property type="match status" value="1"/>
</dbReference>
<evidence type="ECO:0000259" key="4">
    <source>
        <dbReference type="Pfam" id="PF00034"/>
    </source>
</evidence>
<proteinExistence type="predicted"/>
<dbReference type="InterPro" id="IPR036909">
    <property type="entry name" value="Cyt_c-like_dom_sf"/>
</dbReference>
<keyword evidence="1" id="KW-0349">Heme</keyword>
<dbReference type="Pfam" id="PF00034">
    <property type="entry name" value="Cytochrom_C"/>
    <property type="match status" value="1"/>
</dbReference>
<reference evidence="5" key="1">
    <citation type="submission" date="2020-06" db="EMBL/GenBank/DDBJ databases">
        <title>Stable isotope informed genome-resolved metagenomics uncovers potential trophic interactions in rhizosphere soil.</title>
        <authorList>
            <person name="Starr E.P."/>
            <person name="Shi S."/>
            <person name="Blazewicz S.J."/>
            <person name="Koch B.J."/>
            <person name="Probst A.J."/>
            <person name="Hungate B.A."/>
            <person name="Pett-Ridge J."/>
            <person name="Firestone M.K."/>
            <person name="Banfield J.F."/>
        </authorList>
    </citation>
    <scope>NUCLEOTIDE SEQUENCE</scope>
    <source>
        <strain evidence="5">YM_69_17</strain>
    </source>
</reference>
<evidence type="ECO:0000313" key="5">
    <source>
        <dbReference type="EMBL" id="MBW8723719.1"/>
    </source>
</evidence>
<feature type="domain" description="Cytochrome c" evidence="4">
    <location>
        <begin position="5"/>
        <end position="45"/>
    </location>
</feature>
<evidence type="ECO:0000313" key="6">
    <source>
        <dbReference type="Proteomes" id="UP000700706"/>
    </source>
</evidence>
<keyword evidence="2" id="KW-0479">Metal-binding</keyword>
<dbReference type="GO" id="GO:0020037">
    <property type="term" value="F:heme binding"/>
    <property type="evidence" value="ECO:0007669"/>
    <property type="project" value="InterPro"/>
</dbReference>
<comment type="caution">
    <text evidence="5">The sequence shown here is derived from an EMBL/GenBank/DDBJ whole genome shotgun (WGS) entry which is preliminary data.</text>
</comment>